<dbReference type="Proteomes" id="UP000255024">
    <property type="component" value="Unassembled WGS sequence"/>
</dbReference>
<feature type="transmembrane region" description="Helical" evidence="1">
    <location>
        <begin position="272"/>
        <end position="290"/>
    </location>
</feature>
<evidence type="ECO:0000313" key="3">
    <source>
        <dbReference type="EMBL" id="STZ28466.1"/>
    </source>
</evidence>
<dbReference type="RefSeq" id="WP_115091401.1">
    <property type="nucleotide sequence ID" value="NZ_CP068107.1"/>
</dbReference>
<feature type="transmembrane region" description="Helical" evidence="1">
    <location>
        <begin position="348"/>
        <end position="366"/>
    </location>
</feature>
<feature type="domain" description="Lnb N-terminal periplasmic" evidence="2">
    <location>
        <begin position="28"/>
        <end position="159"/>
    </location>
</feature>
<accession>A0A378RN70</accession>
<dbReference type="AlphaFoldDB" id="A0A378RN70"/>
<evidence type="ECO:0000313" key="4">
    <source>
        <dbReference type="Proteomes" id="UP000255024"/>
    </source>
</evidence>
<feature type="transmembrane region" description="Helical" evidence="1">
    <location>
        <begin position="244"/>
        <end position="265"/>
    </location>
</feature>
<proteinExistence type="predicted"/>
<reference evidence="3 4" key="1">
    <citation type="submission" date="2018-06" db="EMBL/GenBank/DDBJ databases">
        <authorList>
            <consortium name="Pathogen Informatics"/>
            <person name="Doyle S."/>
        </authorList>
    </citation>
    <scope>NUCLEOTIDE SEQUENCE [LARGE SCALE GENOMIC DNA]</scope>
    <source>
        <strain evidence="3 4">NCTC11179</strain>
    </source>
</reference>
<sequence length="371" mass="43001">MKRIIVLFFAVFMIQWSYGNTANRQLSDKAKVSVLTCGTGGQLYSLFGHTAIRVYDPAEGINRVYNYGLFDFRIPNFYAKFVKGDLLYFVDYEGYESFVVNYAYDNRSVVEQELNLSQTQKQEVWSLLNESLKEENRYYTYKFIDNNCTTKVVDVLNQVLSTPVKVDVEENKGNYRTILNTYLRDRYFEKLGINLIFGNKVDHPATLLFLPDKFQAGLAQSMNGDQPLVKEELLVFQSKPVDNYVWWNTYWFASVVCALLLGLSINRIVRSIYFIVMGLFGVFFLLVGFYSLHSEVLLNNVVFLCNPILLFIPFVKNKSKIKRILGMIVVFLLILYVVLNLFSEKLIITLPLYVLTLGTLFLEFRANTQKE</sequence>
<keyword evidence="1" id="KW-1133">Transmembrane helix</keyword>
<evidence type="ECO:0000256" key="1">
    <source>
        <dbReference type="SAM" id="Phobius"/>
    </source>
</evidence>
<feature type="transmembrane region" description="Helical" evidence="1">
    <location>
        <begin position="296"/>
        <end position="315"/>
    </location>
</feature>
<dbReference type="EMBL" id="UGQL01000001">
    <property type="protein sequence ID" value="STZ28466.1"/>
    <property type="molecule type" value="Genomic_DNA"/>
</dbReference>
<dbReference type="Pfam" id="PF13387">
    <property type="entry name" value="Lnb_N"/>
    <property type="match status" value="1"/>
</dbReference>
<organism evidence="3 4">
    <name type="scientific">Myroides odoratus</name>
    <name type="common">Flavobacterium odoratum</name>
    <dbReference type="NCBI Taxonomy" id="256"/>
    <lineage>
        <taxon>Bacteria</taxon>
        <taxon>Pseudomonadati</taxon>
        <taxon>Bacteroidota</taxon>
        <taxon>Flavobacteriia</taxon>
        <taxon>Flavobacteriales</taxon>
        <taxon>Flavobacteriaceae</taxon>
        <taxon>Myroides</taxon>
    </lineage>
</organism>
<gene>
    <name evidence="3" type="ORF">NCTC11179_02012</name>
</gene>
<protein>
    <recommendedName>
        <fullName evidence="2">Lnb N-terminal periplasmic domain-containing protein</fullName>
    </recommendedName>
</protein>
<feature type="transmembrane region" description="Helical" evidence="1">
    <location>
        <begin position="324"/>
        <end position="342"/>
    </location>
</feature>
<keyword evidence="4" id="KW-1185">Reference proteome</keyword>
<keyword evidence="1" id="KW-0472">Membrane</keyword>
<dbReference type="InterPro" id="IPR025178">
    <property type="entry name" value="Lnb_N"/>
</dbReference>
<name>A0A378RN70_MYROD</name>
<keyword evidence="1" id="KW-0812">Transmembrane</keyword>
<evidence type="ECO:0000259" key="2">
    <source>
        <dbReference type="Pfam" id="PF13387"/>
    </source>
</evidence>